<gene>
    <name evidence="1" type="ORF">OG563_06950</name>
</gene>
<sequence length="115" mass="12315">MPGAHCDWPGRPSIGRGCAVCRDLAAICRETALLEAILLLADGPTVAAARTWQQKVWDLRALHADQSVSAEAVGLTLATASEARDRFYACARPDLGILTALPTPQPRHQENVLTS</sequence>
<dbReference type="EMBL" id="CP109441">
    <property type="protein sequence ID" value="WUV47947.1"/>
    <property type="molecule type" value="Genomic_DNA"/>
</dbReference>
<accession>A0ABZ1Z1F6</accession>
<protein>
    <submittedName>
        <fullName evidence="1">Uncharacterized protein</fullName>
    </submittedName>
</protein>
<organism evidence="1 2">
    <name type="scientific">Nocardia vinacea</name>
    <dbReference type="NCBI Taxonomy" id="96468"/>
    <lineage>
        <taxon>Bacteria</taxon>
        <taxon>Bacillati</taxon>
        <taxon>Actinomycetota</taxon>
        <taxon>Actinomycetes</taxon>
        <taxon>Mycobacteriales</taxon>
        <taxon>Nocardiaceae</taxon>
        <taxon>Nocardia</taxon>
    </lineage>
</organism>
<reference evidence="1" key="1">
    <citation type="submission" date="2022-10" db="EMBL/GenBank/DDBJ databases">
        <title>The complete genomes of actinobacterial strains from the NBC collection.</title>
        <authorList>
            <person name="Joergensen T.S."/>
            <person name="Alvarez Arevalo M."/>
            <person name="Sterndorff E.B."/>
            <person name="Faurdal D."/>
            <person name="Vuksanovic O."/>
            <person name="Mourched A.-S."/>
            <person name="Charusanti P."/>
            <person name="Shaw S."/>
            <person name="Blin K."/>
            <person name="Weber T."/>
        </authorList>
    </citation>
    <scope>NUCLEOTIDE SEQUENCE</scope>
    <source>
        <strain evidence="1">NBC_01482</strain>
    </source>
</reference>
<proteinExistence type="predicted"/>
<evidence type="ECO:0000313" key="1">
    <source>
        <dbReference type="EMBL" id="WUV47947.1"/>
    </source>
</evidence>
<dbReference type="Proteomes" id="UP001432062">
    <property type="component" value="Chromosome"/>
</dbReference>
<evidence type="ECO:0000313" key="2">
    <source>
        <dbReference type="Proteomes" id="UP001432062"/>
    </source>
</evidence>
<dbReference type="RefSeq" id="WP_327101000.1">
    <property type="nucleotide sequence ID" value="NZ_CP109149.1"/>
</dbReference>
<name>A0ABZ1Z1F6_9NOCA</name>
<keyword evidence="2" id="KW-1185">Reference proteome</keyword>